<dbReference type="InterPro" id="IPR012368">
    <property type="entry name" value="OxRdtase_Mopterin-bd_su_IorB"/>
</dbReference>
<organism evidence="2 3">
    <name type="scientific">Phyllobacterium phragmitis</name>
    <dbReference type="NCBI Taxonomy" id="2670329"/>
    <lineage>
        <taxon>Bacteria</taxon>
        <taxon>Pseudomonadati</taxon>
        <taxon>Pseudomonadota</taxon>
        <taxon>Alphaproteobacteria</taxon>
        <taxon>Hyphomicrobiales</taxon>
        <taxon>Phyllobacteriaceae</taxon>
        <taxon>Phyllobacterium</taxon>
    </lineage>
</organism>
<dbReference type="SMART" id="SM01008">
    <property type="entry name" value="Ald_Xan_dh_C"/>
    <property type="match status" value="1"/>
</dbReference>
<dbReference type="Pfam" id="PF20256">
    <property type="entry name" value="MoCoBD_2"/>
    <property type="match status" value="2"/>
</dbReference>
<dbReference type="PANTHER" id="PTHR47495">
    <property type="entry name" value="ALDEHYDE DEHYDROGENASE"/>
    <property type="match status" value="1"/>
</dbReference>
<name>A0ABQ0H717_9HYPH</name>
<accession>A0ABQ0H717</accession>
<reference evidence="2 3" key="1">
    <citation type="submission" date="2024-10" db="EMBL/GenBank/DDBJ databases">
        <title>Isolation, draft genome sequencing and identification of Phyllobacterium sp. NSA23, isolated from leaf soil.</title>
        <authorList>
            <person name="Akita H."/>
        </authorList>
    </citation>
    <scope>NUCLEOTIDE SEQUENCE [LARGE SCALE GENOMIC DNA]</scope>
    <source>
        <strain evidence="2 3">NSA23</strain>
    </source>
</reference>
<dbReference type="EMBL" id="BAAFZP010000002">
    <property type="protein sequence ID" value="GAB1584703.1"/>
    <property type="molecule type" value="Genomic_DNA"/>
</dbReference>
<dbReference type="Proteomes" id="UP001628091">
    <property type="component" value="Unassembled WGS sequence"/>
</dbReference>
<dbReference type="Pfam" id="PF02738">
    <property type="entry name" value="MoCoBD_1"/>
    <property type="match status" value="1"/>
</dbReference>
<dbReference type="InterPro" id="IPR000674">
    <property type="entry name" value="Ald_Oxase/Xan_DH_a/b"/>
</dbReference>
<comment type="caution">
    <text evidence="2">The sequence shown here is derived from an EMBL/GenBank/DDBJ whole genome shotgun (WGS) entry which is preliminary data.</text>
</comment>
<dbReference type="InterPro" id="IPR008274">
    <property type="entry name" value="AldOxase/xan_DH_MoCoBD1"/>
</dbReference>
<dbReference type="PIRSF" id="PIRSF036389">
    <property type="entry name" value="IOR_B"/>
    <property type="match status" value="1"/>
</dbReference>
<gene>
    <name evidence="2" type="ORF">PPNSA23_46460</name>
</gene>
<dbReference type="InterPro" id="IPR037165">
    <property type="entry name" value="AldOxase/xan_DH_Mopterin-bd_sf"/>
</dbReference>
<dbReference type="RefSeq" id="WP_407867062.1">
    <property type="nucleotide sequence ID" value="NZ_BAAFZP010000002.1"/>
</dbReference>
<dbReference type="PANTHER" id="PTHR47495:SF3">
    <property type="entry name" value="BLR6219 PROTEIN"/>
    <property type="match status" value="1"/>
</dbReference>
<dbReference type="Gene3D" id="3.30.365.10">
    <property type="entry name" value="Aldehyde oxidase/xanthine dehydrogenase, molybdopterin binding domain"/>
    <property type="match status" value="4"/>
</dbReference>
<dbReference type="Gene3D" id="3.90.1170.50">
    <property type="entry name" value="Aldehyde oxidase/xanthine dehydrogenase, a/b hammerhead"/>
    <property type="match status" value="1"/>
</dbReference>
<dbReference type="InterPro" id="IPR046867">
    <property type="entry name" value="AldOxase/xan_DH_MoCoBD2"/>
</dbReference>
<evidence type="ECO:0000313" key="2">
    <source>
        <dbReference type="EMBL" id="GAB1584703.1"/>
    </source>
</evidence>
<protein>
    <submittedName>
        <fullName evidence="2">Xanthine dehydrogenase family protein molybdopterin-binding subunit</fullName>
    </submittedName>
</protein>
<dbReference type="InterPro" id="IPR006311">
    <property type="entry name" value="TAT_signal"/>
</dbReference>
<sequence length="767" mass="82508">MIHHSNPSSPITNISRRGLLAGFGAGAFVLAVGIPGNMSARAQEAKYGAEGMPNGIRDDPKVFVAIADDGTVTVTCSRQEMGQGVRTSIALIVADELEADWAKVKVIQAQGDEARYGNQDTDGSRSIRHFFMPMRRCGAAARAMLEEAAAKQWGVPVAEIEASNHEILHKPSGRRIGYGAVAKAAAELPVPQGDAIKLKDASAFRYIGKGQTNLIDGFDMTTGRALYGIDTRLPGMVYAVVARPPVYGGKVASFDDSEALKVPGVIKVVTIEPTPIPSEFQPLGGVAVIARNTWAAIQGRSKLKITWDDGPNKAYSSDSYKATLEEAARKPGKVVRHAGDVDGVMAKAEKRLEAEYYIPHLTQASMEPPAATVRIVDGKCEAWACVQAPQATRERLASRLGMLVEDVTVNVTLLGGGFGRKSKPDFVVEAGLLSKAMDGAPVKVTWTREDDVKHSYYHTVSVERIEAALDASGKPAAWLHRSVAPTIGSIFGPDPKHELPFELGMGLVNLPFDIPNVRLENPQAAAMTRIGWYRSVSNIPHAFAIQSFVAELAHAAGSDHKDYLLEMIGPDRKIDPTTIDDSWNYGEDPKLYPLDTGRLKRVIELAAEQIGWGRDLPKGRGIGLAAHYSFVTYVAVAADVEVDDQGVLTIHRMDVAVDCGPQVNPERVHSQMEGAAIMGIGNTLFGEITFKEGRVEQSNFDDYEVARIDAAPKEIHVHLVPAPDFSQPLGGVGEPGVPPVAPALTNAIFAATGKRIRQLPVKQQLGV</sequence>
<proteinExistence type="predicted"/>
<evidence type="ECO:0000259" key="1">
    <source>
        <dbReference type="SMART" id="SM01008"/>
    </source>
</evidence>
<feature type="domain" description="Aldehyde oxidase/xanthine dehydrogenase a/b hammerhead" evidence="1">
    <location>
        <begin position="222"/>
        <end position="311"/>
    </location>
</feature>
<keyword evidence="3" id="KW-1185">Reference proteome</keyword>
<dbReference type="InterPro" id="IPR052516">
    <property type="entry name" value="N-heterocyclic_Hydroxylase"/>
</dbReference>
<dbReference type="PROSITE" id="PS51318">
    <property type="entry name" value="TAT"/>
    <property type="match status" value="1"/>
</dbReference>
<dbReference type="SUPFAM" id="SSF56003">
    <property type="entry name" value="Molybdenum cofactor-binding domain"/>
    <property type="match status" value="2"/>
</dbReference>
<evidence type="ECO:0000313" key="3">
    <source>
        <dbReference type="Proteomes" id="UP001628091"/>
    </source>
</evidence>